<dbReference type="Gene3D" id="2.40.260.10">
    <property type="entry name" value="Sortase"/>
    <property type="match status" value="1"/>
</dbReference>
<name>A0AAU7PXS4_9STRE</name>
<sequence>MITFIKKHFITFILVIILLSGLSLLLYPTLSNIWNSYHQSEAIASYKHHVADMKQSKEEEMLSAAHAYNKTLATGVTPLLNLTKSEIETYNHILDVTGTGIMAYVEIPKLKTTMPIYHGTDEAILEIAIGHIPGTSFPVGGKGTHSVISGHRGLPSANLFTNLNHLKNGDRFMIHVLGKTLTYKVDQILTVKPEEISALKIDPNQDYCTLVTCTPYGVNTHRLLVRGHRVVTPKTIKNHKTESSNDFWQIMGSSVVLLLVVVGWGFHSRKVRKGRRSRRST</sequence>
<dbReference type="Pfam" id="PF04203">
    <property type="entry name" value="Sortase"/>
    <property type="match status" value="1"/>
</dbReference>
<dbReference type="InterPro" id="IPR042002">
    <property type="entry name" value="Sortase_C"/>
</dbReference>
<accession>A0AAU7PXS4</accession>
<keyword evidence="3" id="KW-0472">Membrane</keyword>
<feature type="transmembrane region" description="Helical" evidence="3">
    <location>
        <begin position="9"/>
        <end position="30"/>
    </location>
</feature>
<feature type="transmembrane region" description="Helical" evidence="3">
    <location>
        <begin position="247"/>
        <end position="266"/>
    </location>
</feature>
<dbReference type="EMBL" id="CP157941">
    <property type="protein sequence ID" value="XBS57078.1"/>
    <property type="molecule type" value="Genomic_DNA"/>
</dbReference>
<evidence type="ECO:0000256" key="2">
    <source>
        <dbReference type="PIRSR" id="PIRSR605754-1"/>
    </source>
</evidence>
<keyword evidence="1" id="KW-0378">Hydrolase</keyword>
<protein>
    <submittedName>
        <fullName evidence="4">Class C sortase</fullName>
    </submittedName>
</protein>
<dbReference type="RefSeq" id="WP_003028548.1">
    <property type="nucleotide sequence ID" value="NZ_CP157941.1"/>
</dbReference>
<dbReference type="NCBIfam" id="TIGR01076">
    <property type="entry name" value="sortase_fam"/>
    <property type="match status" value="1"/>
</dbReference>
<evidence type="ECO:0000256" key="3">
    <source>
        <dbReference type="SAM" id="Phobius"/>
    </source>
</evidence>
<dbReference type="SUPFAM" id="SSF63817">
    <property type="entry name" value="Sortase"/>
    <property type="match status" value="1"/>
</dbReference>
<keyword evidence="3" id="KW-0812">Transmembrane</keyword>
<reference evidence="4" key="1">
    <citation type="submission" date="2024-06" db="EMBL/GenBank/DDBJ databases">
        <title>Complete genome sequence of Streptococcus sp. KHUD_010.</title>
        <authorList>
            <person name="Lee J.-H."/>
            <person name="Moon J.-H."/>
        </authorList>
    </citation>
    <scope>NUCLEOTIDE SEQUENCE</scope>
    <source>
        <strain evidence="4">KHUD_010</strain>
    </source>
</reference>
<dbReference type="CDD" id="cd05827">
    <property type="entry name" value="Sortase_C"/>
    <property type="match status" value="1"/>
</dbReference>
<feature type="active site" description="Acyl-thioester intermediate" evidence="2">
    <location>
        <position position="213"/>
    </location>
</feature>
<organism evidence="4">
    <name type="scientific">Streptococcus sp. KHUD_010</name>
    <dbReference type="NCBI Taxonomy" id="3157339"/>
    <lineage>
        <taxon>Bacteria</taxon>
        <taxon>Bacillati</taxon>
        <taxon>Bacillota</taxon>
        <taxon>Bacilli</taxon>
        <taxon>Lactobacillales</taxon>
        <taxon>Streptococcaceae</taxon>
        <taxon>Streptococcus</taxon>
    </lineage>
</organism>
<evidence type="ECO:0000256" key="1">
    <source>
        <dbReference type="ARBA" id="ARBA00022801"/>
    </source>
</evidence>
<proteinExistence type="predicted"/>
<dbReference type="InterPro" id="IPR005754">
    <property type="entry name" value="Sortase"/>
</dbReference>
<keyword evidence="3" id="KW-1133">Transmembrane helix</keyword>
<dbReference type="NCBIfam" id="NF033745">
    <property type="entry name" value="class_C_sortase"/>
    <property type="match status" value="1"/>
</dbReference>
<evidence type="ECO:0000313" key="4">
    <source>
        <dbReference type="EMBL" id="XBS57078.1"/>
    </source>
</evidence>
<dbReference type="AlphaFoldDB" id="A0AAU7PXS4"/>
<dbReference type="InterPro" id="IPR023365">
    <property type="entry name" value="Sortase_dom-sf"/>
</dbReference>
<feature type="active site" description="Proton donor/acceptor" evidence="2">
    <location>
        <position position="151"/>
    </location>
</feature>
<gene>
    <name evidence="4" type="ORF">ABKA15_08930</name>
</gene>
<dbReference type="GO" id="GO:0016787">
    <property type="term" value="F:hydrolase activity"/>
    <property type="evidence" value="ECO:0007669"/>
    <property type="project" value="UniProtKB-KW"/>
</dbReference>